<name>A2EJ68_TRIV3</name>
<dbReference type="KEGG" id="tva:4765188"/>
<organism evidence="1 2">
    <name type="scientific">Trichomonas vaginalis (strain ATCC PRA-98 / G3)</name>
    <dbReference type="NCBI Taxonomy" id="412133"/>
    <lineage>
        <taxon>Eukaryota</taxon>
        <taxon>Metamonada</taxon>
        <taxon>Parabasalia</taxon>
        <taxon>Trichomonadida</taxon>
        <taxon>Trichomonadidae</taxon>
        <taxon>Trichomonas</taxon>
    </lineage>
</organism>
<dbReference type="OrthoDB" id="10679100at2759"/>
<dbReference type="RefSeq" id="XP_001319523.1">
    <property type="nucleotide sequence ID" value="XM_001319488.1"/>
</dbReference>
<dbReference type="GO" id="GO:0045842">
    <property type="term" value="P:positive regulation of mitotic metaphase/anaphase transition"/>
    <property type="evidence" value="ECO:0000318"/>
    <property type="project" value="GO_Central"/>
</dbReference>
<dbReference type="GO" id="GO:0031145">
    <property type="term" value="P:anaphase-promoting complex-dependent catabolic process"/>
    <property type="evidence" value="ECO:0000318"/>
    <property type="project" value="GO_Central"/>
</dbReference>
<dbReference type="Proteomes" id="UP000001542">
    <property type="component" value="Unassembled WGS sequence"/>
</dbReference>
<dbReference type="VEuPathDB" id="TrichDB:TVAG_223630"/>
<sequence length="548" mass="64096">MKKGKNLENEIDLPENIESELENLKAKLGETMPDVYEARRTALVGFEYFVKDYTKKFVAKSEMYKAIKIDPYCFDAYLGLIMIMDDNDYKIDPQTGQNLLRELLSLYGKYISEKFTKLPNVFSDEPLLAPYIRVLSHFTDLLMETDQLEIATYMSELLLRINFKPKVRTTFYILANYIKVIGRERSRQPVFVERNTTHLKALLEARDSNNNLIYDFDDPEWGAFPSLARVYLEYCNGAKNWRSQLRKFIKTFSQLAREVIVYITCGGELDVRHNCQCHICTSKIMVEYAFMEDSPFNIVLHNEYQAAHHPIYSIRSIYMVPNIFAKFSRAIRKNGYEYVEKHLESGRQTMSEGNYQKSVNKFSKSMEILMNITYLEKKFYEGMQYAIITNRATSEFKLELLDICRHDIRLGLFQKKDCKRLYEYIHNIMVQFNAMTLVPVADELWEQAKSENPDFEKLSKKAIAILSLEGLIAARTDKLSEDLMNDLENRNIEDMFSRISFPSSQLDPLPWLNDQEQEEPVILIDIVQNENNLSDSDQQPENNENVNS</sequence>
<protein>
    <submittedName>
        <fullName evidence="1">Uncharacterized protein</fullName>
    </submittedName>
</protein>
<dbReference type="EMBL" id="DS113403">
    <property type="protein sequence ID" value="EAY07300.1"/>
    <property type="molecule type" value="Genomic_DNA"/>
</dbReference>
<gene>
    <name evidence="1" type="ORF">TVAG_223630</name>
</gene>
<dbReference type="GO" id="GO:0051301">
    <property type="term" value="P:cell division"/>
    <property type="evidence" value="ECO:0000318"/>
    <property type="project" value="GO_Central"/>
</dbReference>
<proteinExistence type="predicted"/>
<evidence type="ECO:0000313" key="2">
    <source>
        <dbReference type="Proteomes" id="UP000001542"/>
    </source>
</evidence>
<dbReference type="SMR" id="A2EJ68"/>
<keyword evidence="2" id="KW-1185">Reference proteome</keyword>
<dbReference type="GO" id="GO:0016567">
    <property type="term" value="P:protein ubiquitination"/>
    <property type="evidence" value="ECO:0000318"/>
    <property type="project" value="GO_Central"/>
</dbReference>
<reference evidence="1" key="1">
    <citation type="submission" date="2006-10" db="EMBL/GenBank/DDBJ databases">
        <authorList>
            <person name="Amadeo P."/>
            <person name="Zhao Q."/>
            <person name="Wortman J."/>
            <person name="Fraser-Liggett C."/>
            <person name="Carlton J."/>
        </authorList>
    </citation>
    <scope>NUCLEOTIDE SEQUENCE</scope>
    <source>
        <strain evidence="1">G3</strain>
    </source>
</reference>
<dbReference type="GO" id="GO:0005680">
    <property type="term" value="C:anaphase-promoting complex"/>
    <property type="evidence" value="ECO:0000318"/>
    <property type="project" value="GO_Central"/>
</dbReference>
<evidence type="ECO:0000313" key="1">
    <source>
        <dbReference type="EMBL" id="EAY07300.1"/>
    </source>
</evidence>
<accession>A2EJ68</accession>
<reference evidence="1" key="2">
    <citation type="journal article" date="2007" name="Science">
        <title>Draft genome sequence of the sexually transmitted pathogen Trichomonas vaginalis.</title>
        <authorList>
            <person name="Carlton J.M."/>
            <person name="Hirt R.P."/>
            <person name="Silva J.C."/>
            <person name="Delcher A.L."/>
            <person name="Schatz M."/>
            <person name="Zhao Q."/>
            <person name="Wortman J.R."/>
            <person name="Bidwell S.L."/>
            <person name="Alsmark U.C.M."/>
            <person name="Besteiro S."/>
            <person name="Sicheritz-Ponten T."/>
            <person name="Noel C.J."/>
            <person name="Dacks J.B."/>
            <person name="Foster P.G."/>
            <person name="Simillion C."/>
            <person name="Van de Peer Y."/>
            <person name="Miranda-Saavedra D."/>
            <person name="Barton G.J."/>
            <person name="Westrop G.D."/>
            <person name="Mueller S."/>
            <person name="Dessi D."/>
            <person name="Fiori P.L."/>
            <person name="Ren Q."/>
            <person name="Paulsen I."/>
            <person name="Zhang H."/>
            <person name="Bastida-Corcuera F.D."/>
            <person name="Simoes-Barbosa A."/>
            <person name="Brown M.T."/>
            <person name="Hayes R.D."/>
            <person name="Mukherjee M."/>
            <person name="Okumura C.Y."/>
            <person name="Schneider R."/>
            <person name="Smith A.J."/>
            <person name="Vanacova S."/>
            <person name="Villalvazo M."/>
            <person name="Haas B.J."/>
            <person name="Pertea M."/>
            <person name="Feldblyum T.V."/>
            <person name="Utterback T.R."/>
            <person name="Shu C.L."/>
            <person name="Osoegawa K."/>
            <person name="de Jong P.J."/>
            <person name="Hrdy I."/>
            <person name="Horvathova L."/>
            <person name="Zubacova Z."/>
            <person name="Dolezal P."/>
            <person name="Malik S.B."/>
            <person name="Logsdon J.M. Jr."/>
            <person name="Henze K."/>
            <person name="Gupta A."/>
            <person name="Wang C.C."/>
            <person name="Dunne R.L."/>
            <person name="Upcroft J.A."/>
            <person name="Upcroft P."/>
            <person name="White O."/>
            <person name="Salzberg S.L."/>
            <person name="Tang P."/>
            <person name="Chiu C.-H."/>
            <person name="Lee Y.-S."/>
            <person name="Embley T.M."/>
            <person name="Coombs G.H."/>
            <person name="Mottram J.C."/>
            <person name="Tachezy J."/>
            <person name="Fraser-Liggett C.M."/>
            <person name="Johnson P.J."/>
        </authorList>
    </citation>
    <scope>NUCLEOTIDE SEQUENCE [LARGE SCALE GENOMIC DNA]</scope>
    <source>
        <strain evidence="1">G3</strain>
    </source>
</reference>
<dbReference type="VEuPathDB" id="TrichDB:TVAGG3_0199080"/>
<dbReference type="InParanoid" id="A2EJ68"/>
<dbReference type="AlphaFoldDB" id="A2EJ68"/>